<evidence type="ECO:0000313" key="1">
    <source>
        <dbReference type="EMBL" id="SIT38575.1"/>
    </source>
</evidence>
<dbReference type="Proteomes" id="UP000187012">
    <property type="component" value="Unassembled WGS sequence"/>
</dbReference>
<dbReference type="EMBL" id="CYGX02000015">
    <property type="protein sequence ID" value="SIT38575.1"/>
    <property type="molecule type" value="Genomic_DNA"/>
</dbReference>
<organism evidence="1 2">
    <name type="scientific">Paraburkholderia ribeironis</name>
    <dbReference type="NCBI Taxonomy" id="1247936"/>
    <lineage>
        <taxon>Bacteria</taxon>
        <taxon>Pseudomonadati</taxon>
        <taxon>Pseudomonadota</taxon>
        <taxon>Betaproteobacteria</taxon>
        <taxon>Burkholderiales</taxon>
        <taxon>Burkholderiaceae</taxon>
        <taxon>Paraburkholderia</taxon>
    </lineage>
</organism>
<dbReference type="AlphaFoldDB" id="A0A1N7RTZ8"/>
<sequence length="84" mass="9916">MSQFECMNAARADVEYQSLNRLDFPRFPFNVAARYGRDLFTPRVTAIEQKNHGAGAPHKELLHRYFYQFQRRIFQVGVHHSMSI</sequence>
<keyword evidence="2" id="KW-1185">Reference proteome</keyword>
<name>A0A1N7RTZ8_9BURK</name>
<gene>
    <name evidence="1" type="ORF">BN2475_150168</name>
</gene>
<evidence type="ECO:0000313" key="2">
    <source>
        <dbReference type="Proteomes" id="UP000187012"/>
    </source>
</evidence>
<accession>A0A1N7RTZ8</accession>
<protein>
    <submittedName>
        <fullName evidence="1">Uncharacterized protein</fullName>
    </submittedName>
</protein>
<proteinExistence type="predicted"/>
<dbReference type="STRING" id="1247936.BN2475_150168"/>
<reference evidence="1 2" key="1">
    <citation type="submission" date="2016-12" db="EMBL/GenBank/DDBJ databases">
        <authorList>
            <person name="Song W.-J."/>
            <person name="Kurnit D.M."/>
        </authorList>
    </citation>
    <scope>NUCLEOTIDE SEQUENCE [LARGE SCALE GENOMIC DNA]</scope>
    <source>
        <strain evidence="1 2">STM7296</strain>
    </source>
</reference>